<evidence type="ECO:0000256" key="5">
    <source>
        <dbReference type="ARBA" id="ARBA00022692"/>
    </source>
</evidence>
<reference evidence="12" key="1">
    <citation type="submission" date="2017-01" db="EMBL/GenBank/DDBJ databases">
        <authorList>
            <person name="Varghese N."/>
            <person name="Submissions S."/>
        </authorList>
    </citation>
    <scope>NUCLEOTIDE SEQUENCE [LARGE SCALE GENOMIC DNA]</scope>
    <source>
        <strain evidence="12">DSM 17126</strain>
    </source>
</reference>
<accession>A0A1N7ITG7</accession>
<evidence type="ECO:0000256" key="8">
    <source>
        <dbReference type="ARBA" id="ARBA00023136"/>
    </source>
</evidence>
<keyword evidence="7 9" id="KW-1133">Transmembrane helix</keyword>
<feature type="domain" description="Major facilitator superfamily (MFS) profile" evidence="10">
    <location>
        <begin position="14"/>
        <end position="422"/>
    </location>
</feature>
<dbReference type="PROSITE" id="PS50850">
    <property type="entry name" value="MFS"/>
    <property type="match status" value="1"/>
</dbReference>
<evidence type="ECO:0000313" key="11">
    <source>
        <dbReference type="EMBL" id="SIS40306.1"/>
    </source>
</evidence>
<keyword evidence="3" id="KW-1003">Cell membrane</keyword>
<dbReference type="FunFam" id="1.20.1250.20:FF:000300">
    <property type="entry name" value="Dicarboxylate MFS transporter"/>
    <property type="match status" value="1"/>
</dbReference>
<keyword evidence="8 9" id="KW-0472">Membrane</keyword>
<dbReference type="InterPro" id="IPR051084">
    <property type="entry name" value="H+-coupled_symporters"/>
</dbReference>
<dbReference type="EMBL" id="FTNY01000004">
    <property type="protein sequence ID" value="SIS40306.1"/>
    <property type="molecule type" value="Genomic_DNA"/>
</dbReference>
<dbReference type="GO" id="GO:0015293">
    <property type="term" value="F:symporter activity"/>
    <property type="evidence" value="ECO:0007669"/>
    <property type="project" value="UniProtKB-KW"/>
</dbReference>
<evidence type="ECO:0000256" key="3">
    <source>
        <dbReference type="ARBA" id="ARBA00022475"/>
    </source>
</evidence>
<feature type="transmembrane region" description="Helical" evidence="9">
    <location>
        <begin position="331"/>
        <end position="355"/>
    </location>
</feature>
<dbReference type="InterPro" id="IPR005829">
    <property type="entry name" value="Sugar_transporter_CS"/>
</dbReference>
<keyword evidence="2" id="KW-0813">Transport</keyword>
<dbReference type="CDD" id="cd17367">
    <property type="entry name" value="MFS_KgtP"/>
    <property type="match status" value="1"/>
</dbReference>
<evidence type="ECO:0000259" key="10">
    <source>
        <dbReference type="PROSITE" id="PS50850"/>
    </source>
</evidence>
<feature type="transmembrane region" description="Helical" evidence="9">
    <location>
        <begin position="400"/>
        <end position="418"/>
    </location>
</feature>
<dbReference type="RefSeq" id="WP_076508683.1">
    <property type="nucleotide sequence ID" value="NZ_FTNY01000004.1"/>
</dbReference>
<dbReference type="PROSITE" id="PS00217">
    <property type="entry name" value="SUGAR_TRANSPORT_2"/>
    <property type="match status" value="1"/>
</dbReference>
<dbReference type="PANTHER" id="PTHR43528:SF5">
    <property type="entry name" value="PROLINE_BETAINE TRANSPORTER"/>
    <property type="match status" value="1"/>
</dbReference>
<dbReference type="Pfam" id="PF00083">
    <property type="entry name" value="Sugar_tr"/>
    <property type="match status" value="1"/>
</dbReference>
<dbReference type="InterPro" id="IPR005828">
    <property type="entry name" value="MFS_sugar_transport-like"/>
</dbReference>
<feature type="transmembrane region" description="Helical" evidence="9">
    <location>
        <begin position="239"/>
        <end position="257"/>
    </location>
</feature>
<dbReference type="InterPro" id="IPR004736">
    <property type="entry name" value="MHS_symport"/>
</dbReference>
<organism evidence="11 12">
    <name type="scientific">Chryseobacterium shigense</name>
    <dbReference type="NCBI Taxonomy" id="297244"/>
    <lineage>
        <taxon>Bacteria</taxon>
        <taxon>Pseudomonadati</taxon>
        <taxon>Bacteroidota</taxon>
        <taxon>Flavobacteriia</taxon>
        <taxon>Flavobacteriales</taxon>
        <taxon>Weeksellaceae</taxon>
        <taxon>Chryseobacterium group</taxon>
        <taxon>Chryseobacterium</taxon>
    </lineage>
</organism>
<dbReference type="SUPFAM" id="SSF103473">
    <property type="entry name" value="MFS general substrate transporter"/>
    <property type="match status" value="1"/>
</dbReference>
<evidence type="ECO:0000313" key="12">
    <source>
        <dbReference type="Proteomes" id="UP000186373"/>
    </source>
</evidence>
<dbReference type="Gene3D" id="1.20.1250.20">
    <property type="entry name" value="MFS general substrate transporter like domains"/>
    <property type="match status" value="1"/>
</dbReference>
<dbReference type="PANTHER" id="PTHR43528">
    <property type="entry name" value="ALPHA-KETOGLUTARATE PERMEASE"/>
    <property type="match status" value="1"/>
</dbReference>
<evidence type="ECO:0000256" key="9">
    <source>
        <dbReference type="SAM" id="Phobius"/>
    </source>
</evidence>
<sequence length="430" mass="47176">MNTTQITTAQRIKAIVGGSVGNLVEWYDWYAYAAFAIYFSNSFFPDSDLNAQLMNTAGIFAVGFLMRPIGGWIFGSIADKIGRKKAMTLSVLLMSFGSLLIALTPTYKTIGILAPALLLIARLLQGLSVGGEYGVSATYLSEMASENRRGFYSSFQYVTLIGGQLIALGIQLILQKLLLTEAQLEEWGWRIPFVIGALLSVIALYLRANLHETEAFENKKEISDKKKGTVTELLKHPKALLTVIGLTLGGTLAFYTYTTYMQKFLVNTVHLTKEQSTLISFISLFIFACLQPVFGALSDKIGRRPLLLGFGILGTLCTVPLLTALSTTTSMWTAFFLIMAALIIVSGYTSINAVVKAELFPSEIRALGVGLPYALTVAIFGGTAEYVALWFKQAGTEQYFYWYITGCILFSLIVYAGMKDTKDNSSLDKD</sequence>
<keyword evidence="5 9" id="KW-0812">Transmembrane</keyword>
<feature type="transmembrane region" description="Helical" evidence="9">
    <location>
        <begin position="155"/>
        <end position="175"/>
    </location>
</feature>
<comment type="subcellular location">
    <subcellularLocation>
        <location evidence="1">Cell inner membrane</location>
        <topology evidence="1">Multi-pass membrane protein</topology>
    </subcellularLocation>
</comment>
<feature type="transmembrane region" description="Helical" evidence="9">
    <location>
        <begin position="53"/>
        <end position="74"/>
    </location>
</feature>
<feature type="transmembrane region" description="Helical" evidence="9">
    <location>
        <begin position="110"/>
        <end position="135"/>
    </location>
</feature>
<proteinExistence type="predicted"/>
<evidence type="ECO:0000256" key="1">
    <source>
        <dbReference type="ARBA" id="ARBA00004429"/>
    </source>
</evidence>
<feature type="transmembrane region" description="Helical" evidence="9">
    <location>
        <begin position="187"/>
        <end position="206"/>
    </location>
</feature>
<feature type="transmembrane region" description="Helical" evidence="9">
    <location>
        <begin position="277"/>
        <end position="294"/>
    </location>
</feature>
<evidence type="ECO:0000256" key="4">
    <source>
        <dbReference type="ARBA" id="ARBA00022519"/>
    </source>
</evidence>
<keyword evidence="6" id="KW-0769">Symport</keyword>
<dbReference type="InterPro" id="IPR036259">
    <property type="entry name" value="MFS_trans_sf"/>
</dbReference>
<protein>
    <submittedName>
        <fullName evidence="11">MFS transporter, MHS family, alpha-ketoglutarate permease</fullName>
    </submittedName>
</protein>
<evidence type="ECO:0000256" key="2">
    <source>
        <dbReference type="ARBA" id="ARBA00022448"/>
    </source>
</evidence>
<dbReference type="FunFam" id="1.20.1250.20:FF:000001">
    <property type="entry name" value="Dicarboxylate MFS transporter"/>
    <property type="match status" value="1"/>
</dbReference>
<feature type="transmembrane region" description="Helical" evidence="9">
    <location>
        <begin position="306"/>
        <end position="325"/>
    </location>
</feature>
<keyword evidence="4" id="KW-0997">Cell inner membrane</keyword>
<dbReference type="GO" id="GO:0005886">
    <property type="term" value="C:plasma membrane"/>
    <property type="evidence" value="ECO:0007669"/>
    <property type="project" value="UniProtKB-SubCell"/>
</dbReference>
<evidence type="ECO:0000256" key="7">
    <source>
        <dbReference type="ARBA" id="ARBA00022989"/>
    </source>
</evidence>
<keyword evidence="12" id="KW-1185">Reference proteome</keyword>
<dbReference type="AlphaFoldDB" id="A0A1N7ITG7"/>
<dbReference type="OrthoDB" id="9783227at2"/>
<evidence type="ECO:0000256" key="6">
    <source>
        <dbReference type="ARBA" id="ARBA00022847"/>
    </source>
</evidence>
<dbReference type="InterPro" id="IPR020846">
    <property type="entry name" value="MFS_dom"/>
</dbReference>
<feature type="transmembrane region" description="Helical" evidence="9">
    <location>
        <begin position="86"/>
        <end position="104"/>
    </location>
</feature>
<name>A0A1N7ITG7_9FLAO</name>
<dbReference type="NCBIfam" id="TIGR00883">
    <property type="entry name" value="2A0106"/>
    <property type="match status" value="1"/>
</dbReference>
<feature type="transmembrane region" description="Helical" evidence="9">
    <location>
        <begin position="367"/>
        <end position="388"/>
    </location>
</feature>
<dbReference type="Proteomes" id="UP000186373">
    <property type="component" value="Unassembled WGS sequence"/>
</dbReference>
<gene>
    <name evidence="11" type="ORF">SAMN05421639_104540</name>
</gene>